<dbReference type="GO" id="GO:0043515">
    <property type="term" value="F:kinetochore binding"/>
    <property type="evidence" value="ECO:0007669"/>
    <property type="project" value="EnsemblFungi"/>
</dbReference>
<dbReference type="GO" id="GO:0007076">
    <property type="term" value="P:mitotic chromosome condensation"/>
    <property type="evidence" value="ECO:0007669"/>
    <property type="project" value="EnsemblFungi"/>
</dbReference>
<dbReference type="GO" id="GO:0005829">
    <property type="term" value="C:cytosol"/>
    <property type="evidence" value="ECO:0007669"/>
    <property type="project" value="EnsemblFungi"/>
</dbReference>
<proteinExistence type="inferred from homology"/>
<evidence type="ECO:0000259" key="7">
    <source>
        <dbReference type="Pfam" id="PF12830"/>
    </source>
</evidence>
<dbReference type="KEGG" id="tpf:TPHA_0L00880"/>
<dbReference type="GO" id="GO:0140588">
    <property type="term" value="P:chromatin looping"/>
    <property type="evidence" value="ECO:0007669"/>
    <property type="project" value="InterPro"/>
</dbReference>
<dbReference type="GeneID" id="11531678"/>
<evidence type="ECO:0000256" key="6">
    <source>
        <dbReference type="RuleBase" id="RU364107"/>
    </source>
</evidence>
<dbReference type="GO" id="GO:0043565">
    <property type="term" value="F:sequence-specific DNA binding"/>
    <property type="evidence" value="ECO:0007669"/>
    <property type="project" value="EnsemblFungi"/>
</dbReference>
<evidence type="ECO:0000256" key="3">
    <source>
        <dbReference type="ARBA" id="ARBA00022737"/>
    </source>
</evidence>
<evidence type="ECO:0000256" key="2">
    <source>
        <dbReference type="ARBA" id="ARBA00009252"/>
    </source>
</evidence>
<dbReference type="GO" id="GO:1990414">
    <property type="term" value="P:replication-born double-strand break repair via sister chromatid exchange"/>
    <property type="evidence" value="ECO:0007669"/>
    <property type="project" value="EnsemblFungi"/>
</dbReference>
<dbReference type="PANTHER" id="PTHR21704:SF18">
    <property type="entry name" value="NIPPED-B-LIKE PROTEIN"/>
    <property type="match status" value="1"/>
</dbReference>
<dbReference type="GO" id="GO:0071168">
    <property type="term" value="P:protein localization to chromatin"/>
    <property type="evidence" value="ECO:0007669"/>
    <property type="project" value="EnsemblFungi"/>
</dbReference>
<dbReference type="EMBL" id="HE612867">
    <property type="protein sequence ID" value="CCE65445.1"/>
    <property type="molecule type" value="Genomic_DNA"/>
</dbReference>
<evidence type="ECO:0000256" key="5">
    <source>
        <dbReference type="ARBA" id="ARBA00023306"/>
    </source>
</evidence>
<dbReference type="GO" id="GO:0000972">
    <property type="term" value="P:transcription-dependent tethering of RNA polymerase II gene DNA at nuclear periphery"/>
    <property type="evidence" value="ECO:0007669"/>
    <property type="project" value="EnsemblFungi"/>
</dbReference>
<dbReference type="HOGENOM" id="CLU_259053_0_0_1"/>
<evidence type="ECO:0000313" key="8">
    <source>
        <dbReference type="EMBL" id="CCE65445.1"/>
    </source>
</evidence>
<dbReference type="InterPro" id="IPR016024">
    <property type="entry name" value="ARM-type_fold"/>
</dbReference>
<dbReference type="InterPro" id="IPR024986">
    <property type="entry name" value="Nipped-B_C"/>
</dbReference>
<dbReference type="GO" id="GO:0000785">
    <property type="term" value="C:chromatin"/>
    <property type="evidence" value="ECO:0007669"/>
    <property type="project" value="EnsemblFungi"/>
</dbReference>
<protein>
    <recommendedName>
        <fullName evidence="6">Sister chromatid cohesion protein</fullName>
    </recommendedName>
</protein>
<dbReference type="GO" id="GO:0090694">
    <property type="term" value="C:Scc2-Scc4 cohesin loading complex"/>
    <property type="evidence" value="ECO:0007669"/>
    <property type="project" value="TreeGrafter"/>
</dbReference>
<evidence type="ECO:0000313" key="9">
    <source>
        <dbReference type="Proteomes" id="UP000005666"/>
    </source>
</evidence>
<keyword evidence="3 6" id="KW-0677">Repeat</keyword>
<dbReference type="GO" id="GO:0061775">
    <property type="term" value="F:cohesin loader activity"/>
    <property type="evidence" value="ECO:0007669"/>
    <property type="project" value="InterPro"/>
</dbReference>
<reference evidence="8 9" key="1">
    <citation type="journal article" date="2011" name="Proc. Natl. Acad. Sci. U.S.A.">
        <title>Evolutionary erosion of yeast sex chromosomes by mating-type switching accidents.</title>
        <authorList>
            <person name="Gordon J.L."/>
            <person name="Armisen D."/>
            <person name="Proux-Wera E."/>
            <person name="Oheigeartaigh S.S."/>
            <person name="Byrne K.P."/>
            <person name="Wolfe K.H."/>
        </authorList>
    </citation>
    <scope>NUCLEOTIDE SEQUENCE [LARGE SCALE GENOMIC DNA]</scope>
    <source>
        <strain evidence="9">ATCC 24235 / CBS 4417 / NBRC 1672 / NRRL Y-8282 / UCD 70-5</strain>
    </source>
</reference>
<dbReference type="PANTHER" id="PTHR21704">
    <property type="entry name" value="NIPPED-B-LIKE PROTEIN DELANGIN SCC2-RELATED"/>
    <property type="match status" value="1"/>
</dbReference>
<dbReference type="InterPro" id="IPR033031">
    <property type="entry name" value="Scc2/Nipped-B"/>
</dbReference>
<keyword evidence="4 6" id="KW-0539">Nucleus</keyword>
<dbReference type="OrthoDB" id="418242at2759"/>
<evidence type="ECO:0000256" key="1">
    <source>
        <dbReference type="ARBA" id="ARBA00004123"/>
    </source>
</evidence>
<dbReference type="GO" id="GO:0010468">
    <property type="term" value="P:regulation of gene expression"/>
    <property type="evidence" value="ECO:0007669"/>
    <property type="project" value="EnsemblFungi"/>
</dbReference>
<dbReference type="CDD" id="cd23958">
    <property type="entry name" value="SCC2"/>
    <property type="match status" value="1"/>
</dbReference>
<dbReference type="STRING" id="1071381.G8BZW7"/>
<comment type="subcellular location">
    <subcellularLocation>
        <location evidence="1 6">Nucleus</location>
    </subcellularLocation>
</comment>
<dbReference type="GO" id="GO:0070550">
    <property type="term" value="P:rDNA chromatin condensation"/>
    <property type="evidence" value="ECO:0007669"/>
    <property type="project" value="EnsemblFungi"/>
</dbReference>
<feature type="domain" description="Sister chromatid cohesion C-terminal" evidence="7">
    <location>
        <begin position="1199"/>
        <end position="1378"/>
    </location>
</feature>
<dbReference type="GO" id="GO:0003682">
    <property type="term" value="F:chromatin binding"/>
    <property type="evidence" value="ECO:0007669"/>
    <property type="project" value="TreeGrafter"/>
</dbReference>
<dbReference type="InterPro" id="IPR026003">
    <property type="entry name" value="Cohesin_HEAT"/>
</dbReference>
<sequence>MVDYPGENTDIPKTISGTLVNQPLNYLIPKSAISDLIKSQLSISVPLEKATFARNNNNILLNEINIDLSTVGQDSNDPIIFKKPSNWSQMVNVKEQINKDDLTEGLSEFAIQLLRKNSGLLEKIPIRNVEEMNKLVKSHAREEIDDIYSSFNTESDASPKKLKLSSDISINQNELTQQYFKELKSYIDIIENQREMAKDEENYNHNYFKLPNGTYVLNENFVSQIDILITNISNTSTGRHQLEKSASKIILNELIANIENIKEEFLDFGSEHEILYKTVAYTSIFTIFTLLQMHYEDSQFHLEKYILVPLNYLKERIYSINNNDTLNEISSTELSMLFKTINQIPEYIKRYKFIGEELATVLNYVFSELVMNFEVNPSNIKAQHYWVEIKEASVNVLVALFQYISNQRIFIIEYLITHMENLPLKRTQKKLRKIANNVYISDFTIAIAQMLESIQQGSFNNHVSDLNNDVYLKMVEEYKENMKEIATLIDHIHSIIIDKFKENPSDVRHVLSNYITDLLIMLPNSSWPIAEELLSSIMKRLLLIFEPNSNHSAVVESMALQLLNSIGTEIFALKCSTKSTETYNLIEVFNSPKELPSYLKRFRLCINSIDGSTIGKYGKNYLFNKFIFILVRLNEYENENEASDALIEIPEMIKNELNNNIILGSKQSKKPESVKEAYCSILHSFELLNLYDLYLKLVVSLLSKDKIKLRSTAIRCLSSLASKDQNILTSPAVKETIIERLLDSSASVKDAILDLVNRGSAALYFYKQINHNYDDDSLLVRKHVLKINEELYDITNDIEIKIFVASRILLKLEDEEDAIIDMAKQILLKKWIFAIVESQDHQERQSEICDSVLQVMAGVATKNEKCNELYDWFLNFFLLEKAEHSNVISKQITDSLNKLTDTLVNSIVELQSIDIEDPKIKSQKWNYLNLLAKFSDSVVTFITKDHIIALYPYMLTNSQSTLQYFILCVFKDLMGKLDNFKPKFLYDMETILLSKLPKMSVKETEEAIPLGWYIAEKRNDYSRISKACTSCFSHIVPFINKATTEPESVVLENKLQRLIYLATGFARFCDSKILSEKIPYLKENEYLFEYVAKCLLVLSNKKIEHVIRRISIKNLIKLCSSHPRLFNSRHILNIFDEELKTGPADIQLVLIEGLYDFFIQEEKKSIREVGVSRSISSTFHLRSKVNKTKRASHINDGLCSALVSRFLKYILNICLSSDTHHSIVALRCIRVILQFGYTNPSHCIPVVIGALSSKNPHLHKLSTKILNDLADKYETMIFNNISQGINIAADYSYLTEESNCYSNDKTLRDLQVILKDGKSNSSKFFKTVMKILNKHISNITHANLEEEELRKFVFICTNISMLEFPTFNELLTLMKFISVSAEQIRELIIDEINDIPSKMTLEEGYKNAIKTEYTLRNLNLHLIKMYELRKDILLLDESEEQSLKTKAINLPENIELVSYARECFNIMNSTTQREFYNEYLATIEDEE</sequence>
<dbReference type="Pfam" id="PF12765">
    <property type="entry name" value="Cohesin_HEAT"/>
    <property type="match status" value="1"/>
</dbReference>
<dbReference type="GO" id="GO:0070058">
    <property type="term" value="P:tRNA gene clustering"/>
    <property type="evidence" value="ECO:0007669"/>
    <property type="project" value="EnsemblFungi"/>
</dbReference>
<dbReference type="GO" id="GO:0034087">
    <property type="term" value="P:establishment of mitotic sister chromatid cohesion"/>
    <property type="evidence" value="ECO:0007669"/>
    <property type="project" value="EnsemblFungi"/>
</dbReference>
<dbReference type="Pfam" id="PF12830">
    <property type="entry name" value="Nipped-B_C"/>
    <property type="match status" value="1"/>
</dbReference>
<keyword evidence="5 6" id="KW-0131">Cell cycle</keyword>
<dbReference type="eggNOG" id="KOG1020">
    <property type="taxonomic scope" value="Eukaryota"/>
</dbReference>
<evidence type="ECO:0000256" key="4">
    <source>
        <dbReference type="ARBA" id="ARBA00023242"/>
    </source>
</evidence>
<name>G8BZW7_TETPH</name>
<comment type="similarity">
    <text evidence="2 6">Belongs to the SCC2/Nipped-B family.</text>
</comment>
<dbReference type="OMA" id="FNSRHVL"/>
<dbReference type="Proteomes" id="UP000005666">
    <property type="component" value="Chromosome 12"/>
</dbReference>
<gene>
    <name evidence="8" type="primary">TPHA0L00880</name>
    <name evidence="8" type="ordered locus">TPHA_0L00880</name>
</gene>
<dbReference type="SUPFAM" id="SSF48371">
    <property type="entry name" value="ARM repeat"/>
    <property type="match status" value="2"/>
</dbReference>
<keyword evidence="9" id="KW-1185">Reference proteome</keyword>
<dbReference type="RefSeq" id="XP_003687879.1">
    <property type="nucleotide sequence ID" value="XM_003687831.1"/>
</dbReference>
<dbReference type="GO" id="GO:0071169">
    <property type="term" value="P:establishment of protein localization to chromatin"/>
    <property type="evidence" value="ECO:0007669"/>
    <property type="project" value="EnsemblFungi"/>
</dbReference>
<accession>G8BZW7</accession>
<organism evidence="8 9">
    <name type="scientific">Tetrapisispora phaffii (strain ATCC 24235 / CBS 4417 / NBRC 1672 / NRRL Y-8282 / UCD 70-5)</name>
    <name type="common">Yeast</name>
    <name type="synonym">Fabospora phaffii</name>
    <dbReference type="NCBI Taxonomy" id="1071381"/>
    <lineage>
        <taxon>Eukaryota</taxon>
        <taxon>Fungi</taxon>
        <taxon>Dikarya</taxon>
        <taxon>Ascomycota</taxon>
        <taxon>Saccharomycotina</taxon>
        <taxon>Saccharomycetes</taxon>
        <taxon>Saccharomycetales</taxon>
        <taxon>Saccharomycetaceae</taxon>
        <taxon>Tetrapisispora</taxon>
    </lineage>
</organism>
<dbReference type="GO" id="GO:0005729">
    <property type="term" value="C:2-micrometer circle DNA"/>
    <property type="evidence" value="ECO:0007669"/>
    <property type="project" value="EnsemblFungi"/>
</dbReference>